<dbReference type="EMBL" id="VLKF01000001">
    <property type="protein sequence ID" value="TWH73124.1"/>
    <property type="molecule type" value="Genomic_DNA"/>
</dbReference>
<dbReference type="AlphaFoldDB" id="A0A562IRD4"/>
<dbReference type="RefSeq" id="WP_153361191.1">
    <property type="nucleotide sequence ID" value="NZ_ML762503.1"/>
</dbReference>
<name>A0A562IRD4_9ACTN</name>
<organism evidence="1 2">
    <name type="scientific">Modestobacter roseus</name>
    <dbReference type="NCBI Taxonomy" id="1181884"/>
    <lineage>
        <taxon>Bacteria</taxon>
        <taxon>Bacillati</taxon>
        <taxon>Actinomycetota</taxon>
        <taxon>Actinomycetes</taxon>
        <taxon>Geodermatophilales</taxon>
        <taxon>Geodermatophilaceae</taxon>
        <taxon>Modestobacter</taxon>
    </lineage>
</organism>
<gene>
    <name evidence="1" type="ORF">JD78_01647</name>
</gene>
<dbReference type="OrthoDB" id="5196631at2"/>
<reference evidence="1 2" key="1">
    <citation type="submission" date="2019-07" db="EMBL/GenBank/DDBJ databases">
        <title>R&amp;d 2014.</title>
        <authorList>
            <person name="Klenk H.-P."/>
        </authorList>
    </citation>
    <scope>NUCLEOTIDE SEQUENCE [LARGE SCALE GENOMIC DNA]</scope>
    <source>
        <strain evidence="1 2">DSM 45764</strain>
    </source>
</reference>
<dbReference type="Proteomes" id="UP000321490">
    <property type="component" value="Unassembled WGS sequence"/>
</dbReference>
<evidence type="ECO:0000313" key="1">
    <source>
        <dbReference type="EMBL" id="TWH73124.1"/>
    </source>
</evidence>
<protein>
    <submittedName>
        <fullName evidence="1">Uncharacterized protein</fullName>
    </submittedName>
</protein>
<keyword evidence="2" id="KW-1185">Reference proteome</keyword>
<evidence type="ECO:0000313" key="2">
    <source>
        <dbReference type="Proteomes" id="UP000321490"/>
    </source>
</evidence>
<comment type="caution">
    <text evidence="1">The sequence shown here is derived from an EMBL/GenBank/DDBJ whole genome shotgun (WGS) entry which is preliminary data.</text>
</comment>
<accession>A0A562IRD4</accession>
<sequence length="112" mass="12192">MTGPATGRYRLESDDLGVTALDASGRPVAHVEVRADDAAVRLEFWLAQAAPRHVRTELTRSVFRHAALRPRRAVLAAVPHGEPDVLAELRAHVSDTRTHVAGATCLLEGRVR</sequence>
<proteinExistence type="predicted"/>